<comment type="caution">
    <text evidence="2">The sequence shown here is derived from an EMBL/GenBank/DDBJ whole genome shotgun (WGS) entry which is preliminary data.</text>
</comment>
<protein>
    <submittedName>
        <fullName evidence="2">Uncharacterized protein</fullName>
    </submittedName>
</protein>
<dbReference type="AlphaFoldDB" id="A0AAI8YSV2"/>
<dbReference type="EMBL" id="CAVMBE010000005">
    <property type="protein sequence ID" value="CAK3832380.1"/>
    <property type="molecule type" value="Genomic_DNA"/>
</dbReference>
<feature type="compositionally biased region" description="Polar residues" evidence="1">
    <location>
        <begin position="1"/>
        <end position="11"/>
    </location>
</feature>
<dbReference type="Proteomes" id="UP001296104">
    <property type="component" value="Unassembled WGS sequence"/>
</dbReference>
<organism evidence="2 3">
    <name type="scientific">Lecanosticta acicola</name>
    <dbReference type="NCBI Taxonomy" id="111012"/>
    <lineage>
        <taxon>Eukaryota</taxon>
        <taxon>Fungi</taxon>
        <taxon>Dikarya</taxon>
        <taxon>Ascomycota</taxon>
        <taxon>Pezizomycotina</taxon>
        <taxon>Dothideomycetes</taxon>
        <taxon>Dothideomycetidae</taxon>
        <taxon>Mycosphaerellales</taxon>
        <taxon>Mycosphaerellaceae</taxon>
        <taxon>Lecanosticta</taxon>
    </lineage>
</organism>
<evidence type="ECO:0000313" key="2">
    <source>
        <dbReference type="EMBL" id="CAK3832380.1"/>
    </source>
</evidence>
<accession>A0AAI8YSV2</accession>
<proteinExistence type="predicted"/>
<evidence type="ECO:0000256" key="1">
    <source>
        <dbReference type="SAM" id="MobiDB-lite"/>
    </source>
</evidence>
<evidence type="ECO:0000313" key="3">
    <source>
        <dbReference type="Proteomes" id="UP001296104"/>
    </source>
</evidence>
<name>A0AAI8YSV2_9PEZI</name>
<keyword evidence="3" id="KW-1185">Reference proteome</keyword>
<feature type="compositionally biased region" description="Basic and acidic residues" evidence="1">
    <location>
        <begin position="54"/>
        <end position="64"/>
    </location>
</feature>
<feature type="region of interest" description="Disordered" evidence="1">
    <location>
        <begin position="1"/>
        <end position="64"/>
    </location>
</feature>
<sequence length="94" mass="10621">MAVKFSQSKTTVARPHLTKEHSSGQRSPPLDATSSLSKMARGKSPSTSPMPSPSDRERRASDDYWQKAYRESSYVSFRDFDELRAEYESKSSRG</sequence>
<gene>
    <name evidence="2" type="ORF">LECACI_7A001361</name>
</gene>
<reference evidence="2" key="1">
    <citation type="submission" date="2023-11" db="EMBL/GenBank/DDBJ databases">
        <authorList>
            <person name="Alioto T."/>
            <person name="Alioto T."/>
            <person name="Gomez Garrido J."/>
        </authorList>
    </citation>
    <scope>NUCLEOTIDE SEQUENCE</scope>
</reference>